<keyword evidence="5" id="KW-0788">Thiol protease</keyword>
<comment type="similarity">
    <text evidence="1">Belongs to the peptidase C40 family.</text>
</comment>
<dbReference type="Gene3D" id="3.90.1720.10">
    <property type="entry name" value="endopeptidase domain like (from Nostoc punctiforme)"/>
    <property type="match status" value="1"/>
</dbReference>
<evidence type="ECO:0000256" key="5">
    <source>
        <dbReference type="ARBA" id="ARBA00022807"/>
    </source>
</evidence>
<gene>
    <name evidence="9" type="primary">ykfC_4</name>
    <name evidence="9" type="ORF">CLMAG_53480</name>
</gene>
<sequence>MNRRVGVIAAALAFNFMFSLTVLAAPDTNNSNQTVQVNGGIEAQIQNLESSIEKLDSQIEQTLKNIDENNNGITKTENDIKKLQDQINYAENDIKDHKSVLNKRARAFYINGINGYMEMIMDSKNFDDFISRVDSIKRIMSYDEDIMNDLSKKKQEIVEQKEKLQQENKNLLALKADNEKKLAKLNEDKENQKKLIEQLKITALNDQLKGKLASLNISLESLPSKDNEIISYSYKFLGIPYLWGGTTPSGFDCSGFVQYVYANFGVGIGRTTYDQIKDGREIPVNQLQPGDLVFFGTSSDPHHVGMYIGNGMYIHAPHTGDVIKVSQLSNRGDYLTARRVK</sequence>
<feature type="coiled-coil region" evidence="6">
    <location>
        <begin position="38"/>
        <end position="100"/>
    </location>
</feature>
<dbReference type="STRING" id="1121326.CLMAG_53480"/>
<dbReference type="InterPro" id="IPR038765">
    <property type="entry name" value="Papain-like_cys_pep_sf"/>
</dbReference>
<evidence type="ECO:0000256" key="4">
    <source>
        <dbReference type="ARBA" id="ARBA00022801"/>
    </source>
</evidence>
<dbReference type="SUPFAM" id="SSF54001">
    <property type="entry name" value="Cysteine proteinases"/>
    <property type="match status" value="1"/>
</dbReference>
<dbReference type="OrthoDB" id="9808890at2"/>
<dbReference type="GO" id="GO:0006508">
    <property type="term" value="P:proteolysis"/>
    <property type="evidence" value="ECO:0007669"/>
    <property type="project" value="UniProtKB-KW"/>
</dbReference>
<dbReference type="PANTHER" id="PTHR47053:SF1">
    <property type="entry name" value="MUREIN DD-ENDOPEPTIDASE MEPH-RELATED"/>
    <property type="match status" value="1"/>
</dbReference>
<dbReference type="EC" id="3.4.-.-" evidence="9"/>
<reference evidence="9 10" key="1">
    <citation type="submission" date="2016-04" db="EMBL/GenBank/DDBJ databases">
        <title>Genome sequence of Clostridium magnum DSM 2767.</title>
        <authorList>
            <person name="Poehlein A."/>
            <person name="Uhlig R."/>
            <person name="Fischer R."/>
            <person name="Bahl H."/>
            <person name="Daniel R."/>
        </authorList>
    </citation>
    <scope>NUCLEOTIDE SEQUENCE [LARGE SCALE GENOMIC DNA]</scope>
    <source>
        <strain evidence="9 10">DSM 2767</strain>
    </source>
</reference>
<keyword evidence="2" id="KW-0645">Protease</keyword>
<evidence type="ECO:0000256" key="3">
    <source>
        <dbReference type="ARBA" id="ARBA00022729"/>
    </source>
</evidence>
<dbReference type="PROSITE" id="PS51935">
    <property type="entry name" value="NLPC_P60"/>
    <property type="match status" value="1"/>
</dbReference>
<evidence type="ECO:0000313" key="9">
    <source>
        <dbReference type="EMBL" id="KZL89444.1"/>
    </source>
</evidence>
<dbReference type="PANTHER" id="PTHR47053">
    <property type="entry name" value="MUREIN DD-ENDOPEPTIDASE MEPH-RELATED"/>
    <property type="match status" value="1"/>
</dbReference>
<feature type="coiled-coil region" evidence="6">
    <location>
        <begin position="147"/>
        <end position="202"/>
    </location>
</feature>
<feature type="chain" id="PRO_5010201273" evidence="7">
    <location>
        <begin position="25"/>
        <end position="341"/>
    </location>
</feature>
<accession>A0A162R583</accession>
<evidence type="ECO:0000313" key="10">
    <source>
        <dbReference type="Proteomes" id="UP000076603"/>
    </source>
</evidence>
<dbReference type="InterPro" id="IPR051202">
    <property type="entry name" value="Peptidase_C40"/>
</dbReference>
<evidence type="ECO:0000256" key="7">
    <source>
        <dbReference type="SAM" id="SignalP"/>
    </source>
</evidence>
<dbReference type="AlphaFoldDB" id="A0A162R583"/>
<name>A0A162R583_9CLOT</name>
<feature type="domain" description="NlpC/P60" evidence="8">
    <location>
        <begin position="223"/>
        <end position="341"/>
    </location>
</feature>
<dbReference type="Pfam" id="PF24568">
    <property type="entry name" value="CC_PcsB"/>
    <property type="match status" value="1"/>
</dbReference>
<dbReference type="InterPro" id="IPR057309">
    <property type="entry name" value="PcsB_CC"/>
</dbReference>
<dbReference type="InterPro" id="IPR000064">
    <property type="entry name" value="NLP_P60_dom"/>
</dbReference>
<evidence type="ECO:0000256" key="6">
    <source>
        <dbReference type="SAM" id="Coils"/>
    </source>
</evidence>
<keyword evidence="4 9" id="KW-0378">Hydrolase</keyword>
<dbReference type="Proteomes" id="UP000076603">
    <property type="component" value="Unassembled WGS sequence"/>
</dbReference>
<keyword evidence="10" id="KW-1185">Reference proteome</keyword>
<feature type="signal peptide" evidence="7">
    <location>
        <begin position="1"/>
        <end position="24"/>
    </location>
</feature>
<dbReference type="EMBL" id="LWAE01000009">
    <property type="protein sequence ID" value="KZL89444.1"/>
    <property type="molecule type" value="Genomic_DNA"/>
</dbReference>
<proteinExistence type="inferred from homology"/>
<protein>
    <submittedName>
        <fullName evidence="9">Gamma-D-glutamyl-L-lysine endopeptidase</fullName>
        <ecNumber evidence="9">3.4.-.-</ecNumber>
    </submittedName>
</protein>
<dbReference type="Gene3D" id="6.10.250.3150">
    <property type="match status" value="1"/>
</dbReference>
<keyword evidence="3 7" id="KW-0732">Signal</keyword>
<dbReference type="PATRIC" id="fig|1121326.3.peg.5412"/>
<evidence type="ECO:0000259" key="8">
    <source>
        <dbReference type="PROSITE" id="PS51935"/>
    </source>
</evidence>
<organism evidence="9 10">
    <name type="scientific">Clostridium magnum DSM 2767</name>
    <dbReference type="NCBI Taxonomy" id="1121326"/>
    <lineage>
        <taxon>Bacteria</taxon>
        <taxon>Bacillati</taxon>
        <taxon>Bacillota</taxon>
        <taxon>Clostridia</taxon>
        <taxon>Eubacteriales</taxon>
        <taxon>Clostridiaceae</taxon>
        <taxon>Clostridium</taxon>
    </lineage>
</organism>
<evidence type="ECO:0000256" key="2">
    <source>
        <dbReference type="ARBA" id="ARBA00022670"/>
    </source>
</evidence>
<dbReference type="RefSeq" id="WP_066629423.1">
    <property type="nucleotide sequence ID" value="NZ_FQXL01000018.1"/>
</dbReference>
<dbReference type="GO" id="GO:0008234">
    <property type="term" value="F:cysteine-type peptidase activity"/>
    <property type="evidence" value="ECO:0007669"/>
    <property type="project" value="UniProtKB-KW"/>
</dbReference>
<dbReference type="Pfam" id="PF00877">
    <property type="entry name" value="NLPC_P60"/>
    <property type="match status" value="1"/>
</dbReference>
<evidence type="ECO:0000256" key="1">
    <source>
        <dbReference type="ARBA" id="ARBA00007074"/>
    </source>
</evidence>
<keyword evidence="6" id="KW-0175">Coiled coil</keyword>
<comment type="caution">
    <text evidence="9">The sequence shown here is derived from an EMBL/GenBank/DDBJ whole genome shotgun (WGS) entry which is preliminary data.</text>
</comment>